<dbReference type="EMBL" id="OMOD01000148">
    <property type="protein sequence ID" value="SPF44400.1"/>
    <property type="molecule type" value="Genomic_DNA"/>
</dbReference>
<keyword evidence="1" id="KW-0677">Repeat</keyword>
<dbReference type="Gene3D" id="2.120.10.30">
    <property type="entry name" value="TolB, C-terminal domain"/>
    <property type="match status" value="3"/>
</dbReference>
<dbReference type="AlphaFoldDB" id="A0A2U3KXT0"/>
<dbReference type="PANTHER" id="PTHR24104:SF25">
    <property type="entry name" value="PROTEIN LIN-41"/>
    <property type="match status" value="1"/>
</dbReference>
<evidence type="ECO:0000256" key="2">
    <source>
        <dbReference type="PROSITE-ProRule" id="PRU00504"/>
    </source>
</evidence>
<dbReference type="PROSITE" id="PS51125">
    <property type="entry name" value="NHL"/>
    <property type="match status" value="1"/>
</dbReference>
<name>A0A2U3KXT0_9BACT</name>
<proteinExistence type="predicted"/>
<dbReference type="PANTHER" id="PTHR24104">
    <property type="entry name" value="E3 UBIQUITIN-PROTEIN LIGASE NHLRC1-RELATED"/>
    <property type="match status" value="1"/>
</dbReference>
<feature type="repeat" description="NHL" evidence="2">
    <location>
        <begin position="131"/>
        <end position="169"/>
    </location>
</feature>
<dbReference type="SUPFAM" id="SSF101898">
    <property type="entry name" value="NHL repeat"/>
    <property type="match status" value="1"/>
</dbReference>
<dbReference type="InterPro" id="IPR050952">
    <property type="entry name" value="TRIM-NHL_E3_ligases"/>
</dbReference>
<evidence type="ECO:0000313" key="4">
    <source>
        <dbReference type="Proteomes" id="UP000238701"/>
    </source>
</evidence>
<gene>
    <name evidence="3" type="ORF">SBA1_530047</name>
</gene>
<dbReference type="InterPro" id="IPR011042">
    <property type="entry name" value="6-blade_b-propeller_TolB-like"/>
</dbReference>
<sequence length="368" mass="41042">MVQLFLRPAAKRGTHPGAGLVITVFLLLTPGWAAKVPREKVAEPAPPDLLLEGGRKLHYERSFSSEKEVEGKRGFFKKLVDIAIGEPDHPHLVRPYSIAIDSRGRAIVTDPGANGIHIFDFENHKYKFIERREKDKDQMQAPQCVAVDAQDNIYVTDSLAGKVFVFDAGGKFRRAIGSLKGGEGYFKRPTGISVDSAAQRIYITDTLRDKVFVLDMEGSILRTIGKRGTAEAEFNLPTEVLVRDQKLMVVDAMNFRVQYLDQSGAFQGQVGSVGDTNGTMFRPKGIAMDSESHLYVVDGLWGVIQVFDEQGRLLYYFGSRGTGSGEFQLPTGLFIDHADRIFVVDSFNRRIQEYRYFGLPKQAREGGQ</sequence>
<dbReference type="OrthoDB" id="110117at2"/>
<dbReference type="Proteomes" id="UP000238701">
    <property type="component" value="Unassembled WGS sequence"/>
</dbReference>
<evidence type="ECO:0000313" key="3">
    <source>
        <dbReference type="EMBL" id="SPF44400.1"/>
    </source>
</evidence>
<reference evidence="4" key="1">
    <citation type="submission" date="2018-02" db="EMBL/GenBank/DDBJ databases">
        <authorList>
            <person name="Hausmann B."/>
        </authorList>
    </citation>
    <scope>NUCLEOTIDE SEQUENCE [LARGE SCALE GENOMIC DNA]</scope>
    <source>
        <strain evidence="4">Peat soil MAG SbA1</strain>
    </source>
</reference>
<dbReference type="Pfam" id="PF17170">
    <property type="entry name" value="DUF5128"/>
    <property type="match status" value="2"/>
</dbReference>
<dbReference type="GO" id="GO:0008270">
    <property type="term" value="F:zinc ion binding"/>
    <property type="evidence" value="ECO:0007669"/>
    <property type="project" value="UniProtKB-KW"/>
</dbReference>
<protein>
    <submittedName>
        <fullName evidence="3">NHL repeat protein</fullName>
    </submittedName>
</protein>
<dbReference type="InterPro" id="IPR001258">
    <property type="entry name" value="NHL_repeat"/>
</dbReference>
<dbReference type="CDD" id="cd14962">
    <property type="entry name" value="NHL_like_6"/>
    <property type="match status" value="1"/>
</dbReference>
<organism evidence="3 4">
    <name type="scientific">Candidatus Sulfotelmatobacter kueseliae</name>
    <dbReference type="NCBI Taxonomy" id="2042962"/>
    <lineage>
        <taxon>Bacteria</taxon>
        <taxon>Pseudomonadati</taxon>
        <taxon>Acidobacteriota</taxon>
        <taxon>Terriglobia</taxon>
        <taxon>Terriglobales</taxon>
        <taxon>Candidatus Korobacteraceae</taxon>
        <taxon>Candidatus Sulfotelmatobacter</taxon>
    </lineage>
</organism>
<evidence type="ECO:0000256" key="1">
    <source>
        <dbReference type="ARBA" id="ARBA00022737"/>
    </source>
</evidence>
<accession>A0A2U3KXT0</accession>